<evidence type="ECO:0000313" key="1">
    <source>
        <dbReference type="EMBL" id="PUB19197.1"/>
    </source>
</evidence>
<keyword evidence="2" id="KW-1185">Reference proteome</keyword>
<dbReference type="PROSITE" id="PS51257">
    <property type="entry name" value="PROKAR_LIPOPROTEIN"/>
    <property type="match status" value="1"/>
</dbReference>
<sequence>MKALLPIALALLGACATVPQGPDPIRLKFPAMRTFAAESPGPATRPNSEIALDFVDLAFRMESGRELPRLTRFEGPITVRVTGQPSPSLRVDLETLLSRLRSEAGIDITLTKSATANITIEPVPTRTLQRVAPNAACFVVPRVTSWTELRRARGTPTLDWATLQTRETAAIFLPSDGTPQEIRDCLHEELAQALGPLNDLYRLPDSVFNDDNIHAVLTGFDMLILRAFYAPELRSGMKEREVAARLPRILARINPRGERAGGRIPSSTSRQWIEAIETSLSNRSTEARRRQAALQAVDIGRNLGWTGTREGFANYAYGRLQLGNDASLALGAFTTAGRAYRQTPITRIHTAHIGVQLAAFALISGDADATIAITKEAIPFARSHQNAALLSLLMMFQAEALDLKGETDAAMAVRLDSLGWALYGFGSREAVIDRLNEIASLPPQTGTN</sequence>
<organism evidence="1 2">
    <name type="scientific">Yoonia sediminilitoris</name>
    <dbReference type="NCBI Taxonomy" id="1286148"/>
    <lineage>
        <taxon>Bacteria</taxon>
        <taxon>Pseudomonadati</taxon>
        <taxon>Pseudomonadota</taxon>
        <taxon>Alphaproteobacteria</taxon>
        <taxon>Rhodobacterales</taxon>
        <taxon>Paracoccaceae</taxon>
        <taxon>Yoonia</taxon>
    </lineage>
</organism>
<dbReference type="InterPro" id="IPR021323">
    <property type="entry name" value="DUF2927"/>
</dbReference>
<dbReference type="EMBL" id="QBUD01000001">
    <property type="protein sequence ID" value="PUB19197.1"/>
    <property type="molecule type" value="Genomic_DNA"/>
</dbReference>
<evidence type="ECO:0008006" key="3">
    <source>
        <dbReference type="Google" id="ProtNLM"/>
    </source>
</evidence>
<dbReference type="AlphaFoldDB" id="A0A2T6KRM7"/>
<evidence type="ECO:0000313" key="2">
    <source>
        <dbReference type="Proteomes" id="UP000244523"/>
    </source>
</evidence>
<accession>A0A2T6KRM7</accession>
<comment type="caution">
    <text evidence="1">The sequence shown here is derived from an EMBL/GenBank/DDBJ whole genome shotgun (WGS) entry which is preliminary data.</text>
</comment>
<gene>
    <name evidence="1" type="ORF">C8N45_101790</name>
</gene>
<name>A0A2T6KRM7_9RHOB</name>
<protein>
    <recommendedName>
        <fullName evidence="3">DUF2927 family protein</fullName>
    </recommendedName>
</protein>
<proteinExistence type="predicted"/>
<dbReference type="RefSeq" id="WP_108384856.1">
    <property type="nucleotide sequence ID" value="NZ_QBUD01000001.1"/>
</dbReference>
<reference evidence="1 2" key="1">
    <citation type="submission" date="2018-04" db="EMBL/GenBank/DDBJ databases">
        <title>Genomic Encyclopedia of Archaeal and Bacterial Type Strains, Phase II (KMG-II): from individual species to whole genera.</title>
        <authorList>
            <person name="Goeker M."/>
        </authorList>
    </citation>
    <scope>NUCLEOTIDE SEQUENCE [LARGE SCALE GENOMIC DNA]</scope>
    <source>
        <strain evidence="1 2">DSM 29955</strain>
    </source>
</reference>
<dbReference type="Pfam" id="PF11150">
    <property type="entry name" value="DUF2927"/>
    <property type="match status" value="1"/>
</dbReference>
<dbReference type="OrthoDB" id="7823193at2"/>
<dbReference type="Proteomes" id="UP000244523">
    <property type="component" value="Unassembled WGS sequence"/>
</dbReference>